<comment type="subcellular location">
    <subcellularLocation>
        <location evidence="1">Cell inner membrane</location>
        <topology evidence="1">Multi-pass membrane protein</topology>
    </subcellularLocation>
</comment>
<dbReference type="InterPro" id="IPR048279">
    <property type="entry name" value="MdtK-like"/>
</dbReference>
<feature type="transmembrane region" description="Helical" evidence="10">
    <location>
        <begin position="355"/>
        <end position="382"/>
    </location>
</feature>
<feature type="transmembrane region" description="Helical" evidence="10">
    <location>
        <begin position="235"/>
        <end position="265"/>
    </location>
</feature>
<evidence type="ECO:0000256" key="1">
    <source>
        <dbReference type="ARBA" id="ARBA00004429"/>
    </source>
</evidence>
<dbReference type="Pfam" id="PF01554">
    <property type="entry name" value="MatE"/>
    <property type="match status" value="2"/>
</dbReference>
<feature type="transmembrane region" description="Helical" evidence="10">
    <location>
        <begin position="421"/>
        <end position="439"/>
    </location>
</feature>
<evidence type="ECO:0000256" key="9">
    <source>
        <dbReference type="ARBA" id="ARBA00031636"/>
    </source>
</evidence>
<keyword evidence="3" id="KW-0050">Antiport</keyword>
<name>A0A1I1SLW8_9RHOB</name>
<feature type="transmembrane region" description="Helical" evidence="10">
    <location>
        <begin position="161"/>
        <end position="182"/>
    </location>
</feature>
<keyword evidence="7" id="KW-0406">Ion transport</keyword>
<dbReference type="InterPro" id="IPR002528">
    <property type="entry name" value="MATE_fam"/>
</dbReference>
<proteinExistence type="predicted"/>
<dbReference type="EMBL" id="FOMS01000001">
    <property type="protein sequence ID" value="SFD47485.1"/>
    <property type="molecule type" value="Genomic_DNA"/>
</dbReference>
<feature type="transmembrane region" description="Helical" evidence="10">
    <location>
        <begin position="394"/>
        <end position="415"/>
    </location>
</feature>
<accession>A0A1I1SLW8</accession>
<evidence type="ECO:0000256" key="6">
    <source>
        <dbReference type="ARBA" id="ARBA00022989"/>
    </source>
</evidence>
<dbReference type="PANTHER" id="PTHR43298:SF2">
    <property type="entry name" value="FMN_FAD EXPORTER YEEO-RELATED"/>
    <property type="match status" value="1"/>
</dbReference>
<dbReference type="PANTHER" id="PTHR43298">
    <property type="entry name" value="MULTIDRUG RESISTANCE PROTEIN NORM-RELATED"/>
    <property type="match status" value="1"/>
</dbReference>
<dbReference type="Proteomes" id="UP000325289">
    <property type="component" value="Unassembled WGS sequence"/>
</dbReference>
<dbReference type="CDD" id="cd13131">
    <property type="entry name" value="MATE_NorM_like"/>
    <property type="match status" value="1"/>
</dbReference>
<keyword evidence="2" id="KW-0813">Transport</keyword>
<evidence type="ECO:0000256" key="3">
    <source>
        <dbReference type="ARBA" id="ARBA00022449"/>
    </source>
</evidence>
<evidence type="ECO:0000313" key="11">
    <source>
        <dbReference type="EMBL" id="SFD47485.1"/>
    </source>
</evidence>
<protein>
    <recommendedName>
        <fullName evidence="9">Multidrug-efflux transporter</fullName>
    </recommendedName>
</protein>
<dbReference type="AlphaFoldDB" id="A0A1I1SLW8"/>
<reference evidence="11 12" key="1">
    <citation type="submission" date="2016-10" db="EMBL/GenBank/DDBJ databases">
        <authorList>
            <person name="Varghese N."/>
            <person name="Submissions S."/>
        </authorList>
    </citation>
    <scope>NUCLEOTIDE SEQUENCE [LARGE SCALE GENOMIC DNA]</scope>
    <source>
        <strain evidence="12">YIM D21,KCTC 23444,ACCC 10710</strain>
    </source>
</reference>
<keyword evidence="12" id="KW-1185">Reference proteome</keyword>
<dbReference type="NCBIfam" id="TIGR00797">
    <property type="entry name" value="matE"/>
    <property type="match status" value="1"/>
</dbReference>
<dbReference type="GO" id="GO:0005886">
    <property type="term" value="C:plasma membrane"/>
    <property type="evidence" value="ECO:0007669"/>
    <property type="project" value="UniProtKB-SubCell"/>
</dbReference>
<evidence type="ECO:0000256" key="7">
    <source>
        <dbReference type="ARBA" id="ARBA00023065"/>
    </source>
</evidence>
<keyword evidence="4" id="KW-1003">Cell membrane</keyword>
<feature type="transmembrane region" description="Helical" evidence="10">
    <location>
        <begin position="48"/>
        <end position="72"/>
    </location>
</feature>
<feature type="transmembrane region" description="Helical" evidence="10">
    <location>
        <begin position="311"/>
        <end position="335"/>
    </location>
</feature>
<dbReference type="PIRSF" id="PIRSF006603">
    <property type="entry name" value="DinF"/>
    <property type="match status" value="1"/>
</dbReference>
<keyword evidence="8 10" id="KW-0472">Membrane</keyword>
<dbReference type="OrthoDB" id="9780160at2"/>
<evidence type="ECO:0000256" key="4">
    <source>
        <dbReference type="ARBA" id="ARBA00022475"/>
    </source>
</evidence>
<gene>
    <name evidence="11" type="ORF">SAMN04515678_101232</name>
</gene>
<evidence type="ECO:0000256" key="10">
    <source>
        <dbReference type="SAM" id="Phobius"/>
    </source>
</evidence>
<keyword evidence="6 10" id="KW-1133">Transmembrane helix</keyword>
<feature type="transmembrane region" description="Helical" evidence="10">
    <location>
        <begin position="194"/>
        <end position="214"/>
    </location>
</feature>
<evidence type="ECO:0000256" key="5">
    <source>
        <dbReference type="ARBA" id="ARBA00022692"/>
    </source>
</evidence>
<feature type="transmembrane region" description="Helical" evidence="10">
    <location>
        <begin position="93"/>
        <end position="111"/>
    </location>
</feature>
<dbReference type="RefSeq" id="WP_149754040.1">
    <property type="nucleotide sequence ID" value="NZ_FOMS01000001.1"/>
</dbReference>
<dbReference type="GO" id="GO:0006811">
    <property type="term" value="P:monoatomic ion transport"/>
    <property type="evidence" value="ECO:0007669"/>
    <property type="project" value="UniProtKB-KW"/>
</dbReference>
<organism evidence="11 12">
    <name type="scientific">Roseivivax sediminis</name>
    <dbReference type="NCBI Taxonomy" id="936889"/>
    <lineage>
        <taxon>Bacteria</taxon>
        <taxon>Pseudomonadati</taxon>
        <taxon>Pseudomonadota</taxon>
        <taxon>Alphaproteobacteria</taxon>
        <taxon>Rhodobacterales</taxon>
        <taxon>Roseobacteraceae</taxon>
        <taxon>Roseivivax</taxon>
    </lineage>
</organism>
<feature type="transmembrane region" description="Helical" evidence="10">
    <location>
        <begin position="271"/>
        <end position="291"/>
    </location>
</feature>
<evidence type="ECO:0000313" key="12">
    <source>
        <dbReference type="Proteomes" id="UP000325289"/>
    </source>
</evidence>
<sequence>MSAQMPYPQHVRAVLTLGLPLVGGHLAQFAIGLTDTVMIGWYGAEELAALTLAHTAFITLFLLGAGVAWAVMPMVASYAAQDDQMRIRRATRMGLWLSLLFCLAAGPLLWFSDPLLRALGQAESVAANAQVYLRIALWGMAPALGVLVLKSYLAGLEHTRIVFWITCLAAVLNVAFNYVLIFGNLGMPELGIRGAAIASVLTHGVSLVGVVVYAKAKLPEHDLFARFWRADWEMFFEVFRLGWPIGLTNLSEIGLFAASALMMGWLGTVPLAAHGIAVQLATAAFMIHVGLSNAATVRAGNAFGRRDAAHLARGAWTVLAMSAVASLLTVALLLGLPEPLVGAFLDPADPDRAEIVASGVVLLAVAALFQLVDGAQVVALGLLRGVQDTRVPMLMAALAYWGVGMPAAWVCGFVFGWGGPGVWFGLVVGLSAAAVMLLLRFWRQIVPGLVGTVRAA</sequence>
<evidence type="ECO:0000256" key="2">
    <source>
        <dbReference type="ARBA" id="ARBA00022448"/>
    </source>
</evidence>
<dbReference type="GO" id="GO:0015297">
    <property type="term" value="F:antiporter activity"/>
    <property type="evidence" value="ECO:0007669"/>
    <property type="project" value="UniProtKB-KW"/>
</dbReference>
<keyword evidence="5 10" id="KW-0812">Transmembrane</keyword>
<dbReference type="GO" id="GO:0042910">
    <property type="term" value="F:xenobiotic transmembrane transporter activity"/>
    <property type="evidence" value="ECO:0007669"/>
    <property type="project" value="InterPro"/>
</dbReference>
<feature type="transmembrane region" description="Helical" evidence="10">
    <location>
        <begin position="131"/>
        <end position="149"/>
    </location>
</feature>
<evidence type="ECO:0000256" key="8">
    <source>
        <dbReference type="ARBA" id="ARBA00023136"/>
    </source>
</evidence>
<dbReference type="InterPro" id="IPR050222">
    <property type="entry name" value="MATE_MdtK"/>
</dbReference>